<evidence type="ECO:0000256" key="2">
    <source>
        <dbReference type="ARBA" id="ARBA00022434"/>
    </source>
</evidence>
<evidence type="ECO:0000256" key="10">
    <source>
        <dbReference type="PIRSR" id="PIRSR002560-1"/>
    </source>
</evidence>
<comment type="catalytic activity">
    <reaction evidence="9">
        <text>4 Fe(2+) + O2 + 4 H(+) = 4 Fe(3+) + 2 H2O</text>
        <dbReference type="Rhea" id="RHEA:11148"/>
        <dbReference type="ChEBI" id="CHEBI:15377"/>
        <dbReference type="ChEBI" id="CHEBI:15378"/>
        <dbReference type="ChEBI" id="CHEBI:15379"/>
        <dbReference type="ChEBI" id="CHEBI:29033"/>
        <dbReference type="ChEBI" id="CHEBI:29034"/>
        <dbReference type="EC" id="1.16.3.1"/>
    </reaction>
</comment>
<gene>
    <name evidence="12" type="ORF">SAMN02927930_00859</name>
</gene>
<dbReference type="InterPro" id="IPR008331">
    <property type="entry name" value="Ferritin_DPS_dom"/>
</dbReference>
<keyword evidence="2 9" id="KW-0409">Iron storage</keyword>
<feature type="domain" description="Ferritin-like diiron" evidence="11">
    <location>
        <begin position="3"/>
        <end position="148"/>
    </location>
</feature>
<dbReference type="InterPro" id="IPR009040">
    <property type="entry name" value="Ferritin-like_diiron"/>
</dbReference>
<dbReference type="Pfam" id="PF00210">
    <property type="entry name" value="Ferritin"/>
    <property type="match status" value="1"/>
</dbReference>
<dbReference type="Proteomes" id="UP000199626">
    <property type="component" value="Unassembled WGS sequence"/>
</dbReference>
<dbReference type="PROSITE" id="PS50905">
    <property type="entry name" value="FERRITIN_LIKE"/>
    <property type="match status" value="1"/>
</dbReference>
<dbReference type="PRINTS" id="PR00601">
    <property type="entry name" value="BACFERRITIN"/>
</dbReference>
<dbReference type="NCBIfam" id="TIGR00754">
    <property type="entry name" value="bfr"/>
    <property type="match status" value="1"/>
</dbReference>
<feature type="binding site" evidence="10">
    <location>
        <position position="53"/>
    </location>
    <ligand>
        <name>Fe cation</name>
        <dbReference type="ChEBI" id="CHEBI:24875"/>
        <label>1</label>
    </ligand>
</feature>
<dbReference type="GO" id="GO:0008199">
    <property type="term" value="F:ferric iron binding"/>
    <property type="evidence" value="ECO:0007669"/>
    <property type="project" value="InterPro"/>
</dbReference>
<feature type="binding site" evidence="10">
    <location>
        <position position="96"/>
    </location>
    <ligand>
        <name>Fe cation</name>
        <dbReference type="ChEBI" id="CHEBI:24875"/>
        <label>2</label>
    </ligand>
</feature>
<sequence length="158" mass="18380">MNKVQNQAIVDQLNQLLAIELTSIDQYLAHSRIYEDQGLDKLYERISHEADDEREHADLLIRRILFLGGQPNLTQRIPHTIATDVPTMLKNDLAVEQGNAKALRQAIRFCEQEGDFVTRDMLISILKDTEEDHAYWLRQQLELIEKLGLELYLQAQIR</sequence>
<feature type="binding site" evidence="10">
    <location>
        <position position="130"/>
    </location>
    <ligand>
        <name>Fe cation</name>
        <dbReference type="ChEBI" id="CHEBI:24875"/>
        <label>1</label>
    </ligand>
</feature>
<evidence type="ECO:0000256" key="7">
    <source>
        <dbReference type="ARBA" id="ARBA00023065"/>
    </source>
</evidence>
<keyword evidence="5" id="KW-0560">Oxidoreductase</keyword>
<dbReference type="OrthoDB" id="9800505at2"/>
<keyword evidence="13" id="KW-1185">Reference proteome</keyword>
<dbReference type="InterPro" id="IPR012347">
    <property type="entry name" value="Ferritin-like"/>
</dbReference>
<dbReference type="PANTHER" id="PTHR30295:SF9">
    <property type="entry name" value="BACTERIOFERRITIN"/>
    <property type="match status" value="1"/>
</dbReference>
<evidence type="ECO:0000256" key="3">
    <source>
        <dbReference type="ARBA" id="ARBA00022448"/>
    </source>
</evidence>
<feature type="binding site" evidence="10">
    <location>
        <position position="52"/>
    </location>
    <ligand>
        <name>Fe cation</name>
        <dbReference type="ChEBI" id="CHEBI:24875"/>
        <label>3</label>
    </ligand>
</feature>
<dbReference type="GO" id="GO:0020037">
    <property type="term" value="F:heme binding"/>
    <property type="evidence" value="ECO:0007669"/>
    <property type="project" value="TreeGrafter"/>
</dbReference>
<feature type="binding site" evidence="10">
    <location>
        <position position="56"/>
    </location>
    <ligand>
        <name>Fe cation</name>
        <dbReference type="ChEBI" id="CHEBI:24875"/>
        <label>1</label>
    </ligand>
</feature>
<dbReference type="RefSeq" id="WP_092592144.1">
    <property type="nucleotide sequence ID" value="NZ_FMXN01000003.1"/>
</dbReference>
<evidence type="ECO:0000313" key="13">
    <source>
        <dbReference type="Proteomes" id="UP000199626"/>
    </source>
</evidence>
<comment type="similarity">
    <text evidence="1 9">Belongs to the bacterioferritin family.</text>
</comment>
<feature type="binding site" evidence="10">
    <location>
        <position position="48"/>
    </location>
    <ligand>
        <name>Fe cation</name>
        <dbReference type="ChEBI" id="CHEBI:24875"/>
        <label>3</label>
    </ligand>
</feature>
<dbReference type="PANTHER" id="PTHR30295">
    <property type="entry name" value="BACTERIOFERRITIN"/>
    <property type="match status" value="1"/>
</dbReference>
<dbReference type="GO" id="GO:0005829">
    <property type="term" value="C:cytosol"/>
    <property type="evidence" value="ECO:0007669"/>
    <property type="project" value="TreeGrafter"/>
</dbReference>
<accession>A0A1G6BKN6</accession>
<keyword evidence="9 10" id="KW-0479">Metal-binding</keyword>
<dbReference type="STRING" id="1159017.SAMN02927930_00859"/>
<comment type="catalytic activity">
    <reaction evidence="8">
        <text>Fe(2+)(in) = Fe(2+)(out)</text>
        <dbReference type="Rhea" id="RHEA:28486"/>
        <dbReference type="ChEBI" id="CHEBI:29033"/>
    </reaction>
</comment>
<evidence type="ECO:0000259" key="11">
    <source>
        <dbReference type="PROSITE" id="PS50905"/>
    </source>
</evidence>
<dbReference type="GO" id="GO:0006826">
    <property type="term" value="P:iron ion transport"/>
    <property type="evidence" value="ECO:0007669"/>
    <property type="project" value="UniProtKB-KW"/>
</dbReference>
<reference evidence="13" key="1">
    <citation type="submission" date="2016-10" db="EMBL/GenBank/DDBJ databases">
        <authorList>
            <person name="Varghese N."/>
            <person name="Submissions S."/>
        </authorList>
    </citation>
    <scope>NUCLEOTIDE SEQUENCE [LARGE SCALE GENOMIC DNA]</scope>
    <source>
        <strain evidence="13">CGMCC 1.10824</strain>
    </source>
</reference>
<dbReference type="SUPFAM" id="SSF47240">
    <property type="entry name" value="Ferritin-like"/>
    <property type="match status" value="1"/>
</dbReference>
<name>A0A1G6BKN6_9GAMM</name>
<proteinExistence type="inferred from homology"/>
<dbReference type="EC" id="1.16.3.1" evidence="9"/>
<protein>
    <recommendedName>
        <fullName evidence="9">Bacterioferritin</fullName>
        <ecNumber evidence="9">1.16.3.1</ecNumber>
    </recommendedName>
</protein>
<comment type="function">
    <text evidence="9">Iron-storage protein, whose ferroxidase center binds Fe(2+), oxidizes it using dioxygen to Fe(3+), and participates in the subsequent Fe(3+) oxide mineral core formation within the central cavity of the BFR protein shell.</text>
</comment>
<dbReference type="InterPro" id="IPR009078">
    <property type="entry name" value="Ferritin-like_SF"/>
</dbReference>
<evidence type="ECO:0000256" key="8">
    <source>
        <dbReference type="ARBA" id="ARBA00036243"/>
    </source>
</evidence>
<evidence type="ECO:0000256" key="5">
    <source>
        <dbReference type="ARBA" id="ARBA00023002"/>
    </source>
</evidence>
<evidence type="ECO:0000256" key="1">
    <source>
        <dbReference type="ARBA" id="ARBA00008093"/>
    </source>
</evidence>
<feature type="binding site" evidence="10">
    <location>
        <position position="130"/>
    </location>
    <ligand>
        <name>Fe cation</name>
        <dbReference type="ChEBI" id="CHEBI:24875"/>
        <label>2</label>
    </ligand>
</feature>
<keyword evidence="7" id="KW-0406">Ion transport</keyword>
<dbReference type="EMBL" id="FMXN01000003">
    <property type="protein sequence ID" value="SDB21148.1"/>
    <property type="molecule type" value="Genomic_DNA"/>
</dbReference>
<dbReference type="PIRSF" id="PIRSF002560">
    <property type="entry name" value="Bacterioferritin"/>
    <property type="match status" value="1"/>
</dbReference>
<keyword evidence="6 9" id="KW-0408">Iron</keyword>
<feature type="binding site" evidence="10">
    <location>
        <position position="133"/>
    </location>
    <ligand>
        <name>Fe cation</name>
        <dbReference type="ChEBI" id="CHEBI:24875"/>
        <label>2</label>
    </ligand>
</feature>
<dbReference type="GO" id="GO:0004322">
    <property type="term" value="F:ferroxidase activity"/>
    <property type="evidence" value="ECO:0007669"/>
    <property type="project" value="UniProtKB-EC"/>
</dbReference>
<evidence type="ECO:0000313" key="12">
    <source>
        <dbReference type="EMBL" id="SDB21148.1"/>
    </source>
</evidence>
<organism evidence="12 13">
    <name type="scientific">Pseudidiomarina indica</name>
    <dbReference type="NCBI Taxonomy" id="1159017"/>
    <lineage>
        <taxon>Bacteria</taxon>
        <taxon>Pseudomonadati</taxon>
        <taxon>Pseudomonadota</taxon>
        <taxon>Gammaproteobacteria</taxon>
        <taxon>Alteromonadales</taxon>
        <taxon>Idiomarinaceae</taxon>
        <taxon>Pseudidiomarina</taxon>
    </lineage>
</organism>
<feature type="binding site" evidence="10">
    <location>
        <position position="53"/>
    </location>
    <ligand>
        <name>Fe cation</name>
        <dbReference type="ChEBI" id="CHEBI:24875"/>
        <label>2</label>
    </ligand>
</feature>
<dbReference type="AlphaFoldDB" id="A0A1G6BKN6"/>
<keyword evidence="3" id="KW-0813">Transport</keyword>
<dbReference type="CDD" id="cd00907">
    <property type="entry name" value="Bacterioferritin"/>
    <property type="match status" value="1"/>
</dbReference>
<dbReference type="GO" id="GO:0006879">
    <property type="term" value="P:intracellular iron ion homeostasis"/>
    <property type="evidence" value="ECO:0007669"/>
    <property type="project" value="UniProtKB-KW"/>
</dbReference>
<keyword evidence="4" id="KW-0410">Iron transport</keyword>
<dbReference type="InterPro" id="IPR002024">
    <property type="entry name" value="Bacterioferritin"/>
</dbReference>
<evidence type="ECO:0000256" key="4">
    <source>
        <dbReference type="ARBA" id="ARBA00022496"/>
    </source>
</evidence>
<evidence type="ECO:0000256" key="9">
    <source>
        <dbReference type="PIRNR" id="PIRNR002560"/>
    </source>
</evidence>
<dbReference type="Gene3D" id="1.20.1260.10">
    <property type="match status" value="1"/>
</dbReference>
<evidence type="ECO:0000256" key="6">
    <source>
        <dbReference type="ARBA" id="ARBA00023004"/>
    </source>
</evidence>
<feature type="binding site" evidence="10">
    <location>
        <position position="20"/>
    </location>
    <ligand>
        <name>Fe cation</name>
        <dbReference type="ChEBI" id="CHEBI:24875"/>
        <label>1</label>
    </ligand>
</feature>